<feature type="domain" description="Glycosyl hydrolase 94 catalytic" evidence="3">
    <location>
        <begin position="272"/>
        <end position="608"/>
    </location>
</feature>
<evidence type="ECO:0000259" key="3">
    <source>
        <dbReference type="Pfam" id="PF17167"/>
    </source>
</evidence>
<dbReference type="InterPro" id="IPR033432">
    <property type="entry name" value="GH94_catalytic"/>
</dbReference>
<dbReference type="GO" id="GO:0005975">
    <property type="term" value="P:carbohydrate metabolic process"/>
    <property type="evidence" value="ECO:0007669"/>
    <property type="project" value="InterPro"/>
</dbReference>
<dbReference type="InterPro" id="IPR012341">
    <property type="entry name" value="6hp_glycosidase-like_sf"/>
</dbReference>
<protein>
    <recommendedName>
        <fullName evidence="3">Glycosyl hydrolase 94 catalytic domain-containing protein</fullName>
    </recommendedName>
</protein>
<dbReference type="RefSeq" id="WP_144228899.1">
    <property type="nucleotide sequence ID" value="NZ_CBCRVV010000022.1"/>
</dbReference>
<evidence type="ECO:0000256" key="1">
    <source>
        <dbReference type="ARBA" id="ARBA00022676"/>
    </source>
</evidence>
<dbReference type="InterPro" id="IPR008928">
    <property type="entry name" value="6-hairpin_glycosidase_sf"/>
</dbReference>
<accession>A0A556QPI3</accession>
<organism evidence="4 5">
    <name type="scientific">Rariglobus hedericola</name>
    <dbReference type="NCBI Taxonomy" id="2597822"/>
    <lineage>
        <taxon>Bacteria</taxon>
        <taxon>Pseudomonadati</taxon>
        <taxon>Verrucomicrobiota</taxon>
        <taxon>Opitutia</taxon>
        <taxon>Opitutales</taxon>
        <taxon>Opitutaceae</taxon>
        <taxon>Rariglobus</taxon>
    </lineage>
</organism>
<dbReference type="EMBL" id="VMBG01000001">
    <property type="protein sequence ID" value="TSJ78558.1"/>
    <property type="molecule type" value="Genomic_DNA"/>
</dbReference>
<keyword evidence="2" id="KW-0808">Transferase</keyword>
<dbReference type="GO" id="GO:0016757">
    <property type="term" value="F:glycosyltransferase activity"/>
    <property type="evidence" value="ECO:0007669"/>
    <property type="project" value="UniProtKB-KW"/>
</dbReference>
<comment type="caution">
    <text evidence="4">The sequence shown here is derived from an EMBL/GenBank/DDBJ whole genome shotgun (WGS) entry which is preliminary data.</text>
</comment>
<evidence type="ECO:0000256" key="2">
    <source>
        <dbReference type="ARBA" id="ARBA00022679"/>
    </source>
</evidence>
<reference evidence="4 5" key="1">
    <citation type="submission" date="2019-07" db="EMBL/GenBank/DDBJ databases">
        <title>Description of 53C-WASEF.</title>
        <authorList>
            <person name="Pitt A."/>
            <person name="Hahn M.W."/>
        </authorList>
    </citation>
    <scope>NUCLEOTIDE SEQUENCE [LARGE SCALE GENOMIC DNA]</scope>
    <source>
        <strain evidence="4 5">53C-WASEF</strain>
    </source>
</reference>
<sequence>MKDTLHYGCWSKDEAGLPCFDGRFLGAAAIERPFTHGFSSGRLQVLVNRQGLVRLFTTEGGYTDLCANTFRARSGLYLEFERGMDRFPLIHDGLATKLSVRYGIGYARYSAIWRDAHGGELTVEQEFYTPPDKQPRLAACFRLTNSGDVRVSGRLRLRSDVVPGGEPGPSPRVVAAAPGSVSWKNFHSGLGDFQLRGDATFGSGESEGISLLLSSELDLAPGESRLVTAQVGYGCDVLPDAPPPETSRFAWAAQLGDLQFHDRETWMGDEAVWSAGQLYSYLAWDNSVGEHYLNLGGYGWVGFGAREVPETALAVAGHDPALAFGCLRWTAKIQYANGDIPHCHAFRRPAAGETLSTGHNESDNEIWFVLACAEVVQLTENTAFFDEELPFWEGETATVWEHLRRAVRWIFTGVGLGSHGLIRIADGDWNDYLSLVGARGFGESMMNTGMACRALDQLIPFARARDPHFARECEERLAALRTAATAGFDRHWFVRGYTDEGAPFGTLADDRVFLNAQSWCVLGGCGTPAMRESAMRAVLAKCRSAIGLTLVSRPYPSPPPPDVSTCPIPPGEGENSGIWPQTVHWAIWALCELGWRDEAEEVWKLMSLRNHATVHPEVPFGIFNGPDCYSSHHAGEREGWTQVEMLERAKFPPMNPMVAWQSFSLSRIGNLPARQTPLALNS</sequence>
<dbReference type="InterPro" id="IPR052047">
    <property type="entry name" value="GH94_Enzymes"/>
</dbReference>
<evidence type="ECO:0000313" key="4">
    <source>
        <dbReference type="EMBL" id="TSJ78558.1"/>
    </source>
</evidence>
<proteinExistence type="predicted"/>
<gene>
    <name evidence="4" type="ORF">FPL22_04460</name>
</gene>
<dbReference type="Proteomes" id="UP000315648">
    <property type="component" value="Unassembled WGS sequence"/>
</dbReference>
<dbReference type="Pfam" id="PF17167">
    <property type="entry name" value="Glyco_hydro_94"/>
    <property type="match status" value="1"/>
</dbReference>
<keyword evidence="1" id="KW-0328">Glycosyltransferase</keyword>
<dbReference type="Gene3D" id="1.50.10.10">
    <property type="match status" value="1"/>
</dbReference>
<dbReference type="PANTHER" id="PTHR37469">
    <property type="entry name" value="CELLOBIONIC ACID PHOSPHORYLASE-RELATED"/>
    <property type="match status" value="1"/>
</dbReference>
<dbReference type="PANTHER" id="PTHR37469:SF2">
    <property type="entry name" value="CELLOBIONIC ACID PHOSPHORYLASE"/>
    <property type="match status" value="1"/>
</dbReference>
<keyword evidence="5" id="KW-1185">Reference proteome</keyword>
<dbReference type="AlphaFoldDB" id="A0A556QPI3"/>
<dbReference type="SUPFAM" id="SSF48208">
    <property type="entry name" value="Six-hairpin glycosidases"/>
    <property type="match status" value="1"/>
</dbReference>
<evidence type="ECO:0000313" key="5">
    <source>
        <dbReference type="Proteomes" id="UP000315648"/>
    </source>
</evidence>
<name>A0A556QPI3_9BACT</name>
<dbReference type="OrthoDB" id="9769991at2"/>